<protein>
    <submittedName>
        <fullName evidence="1">Uncharacterized protein</fullName>
    </submittedName>
</protein>
<name>A0A5D2IFE1_GOSTO</name>
<evidence type="ECO:0000313" key="1">
    <source>
        <dbReference type="EMBL" id="TYH40656.1"/>
    </source>
</evidence>
<gene>
    <name evidence="1" type="ORF">ES332_D12G262200v1</name>
</gene>
<dbReference type="Proteomes" id="UP000322667">
    <property type="component" value="Chromosome D12"/>
</dbReference>
<reference evidence="1 2" key="1">
    <citation type="submission" date="2019-07" db="EMBL/GenBank/DDBJ databases">
        <title>WGS assembly of Gossypium tomentosum.</title>
        <authorList>
            <person name="Chen Z.J."/>
            <person name="Sreedasyam A."/>
            <person name="Ando A."/>
            <person name="Song Q."/>
            <person name="De L."/>
            <person name="Hulse-Kemp A."/>
            <person name="Ding M."/>
            <person name="Ye W."/>
            <person name="Kirkbride R."/>
            <person name="Jenkins J."/>
            <person name="Plott C."/>
            <person name="Lovell J."/>
            <person name="Lin Y.-M."/>
            <person name="Vaughn R."/>
            <person name="Liu B."/>
            <person name="Li W."/>
            <person name="Simpson S."/>
            <person name="Scheffler B."/>
            <person name="Saski C."/>
            <person name="Grover C."/>
            <person name="Hu G."/>
            <person name="Conover J."/>
            <person name="Carlson J."/>
            <person name="Shu S."/>
            <person name="Boston L."/>
            <person name="Williams M."/>
            <person name="Peterson D."/>
            <person name="Mcgee K."/>
            <person name="Jones D."/>
            <person name="Wendel J."/>
            <person name="Stelly D."/>
            <person name="Grimwood J."/>
            <person name="Schmutz J."/>
        </authorList>
    </citation>
    <scope>NUCLEOTIDE SEQUENCE [LARGE SCALE GENOMIC DNA]</scope>
    <source>
        <strain evidence="1">7179.01</strain>
    </source>
</reference>
<organism evidence="1 2">
    <name type="scientific">Gossypium tomentosum</name>
    <name type="common">Hawaiian cotton</name>
    <name type="synonym">Gossypium sandvicense</name>
    <dbReference type="NCBI Taxonomy" id="34277"/>
    <lineage>
        <taxon>Eukaryota</taxon>
        <taxon>Viridiplantae</taxon>
        <taxon>Streptophyta</taxon>
        <taxon>Embryophyta</taxon>
        <taxon>Tracheophyta</taxon>
        <taxon>Spermatophyta</taxon>
        <taxon>Magnoliopsida</taxon>
        <taxon>eudicotyledons</taxon>
        <taxon>Gunneridae</taxon>
        <taxon>Pentapetalae</taxon>
        <taxon>rosids</taxon>
        <taxon>malvids</taxon>
        <taxon>Malvales</taxon>
        <taxon>Malvaceae</taxon>
        <taxon>Malvoideae</taxon>
        <taxon>Gossypium</taxon>
    </lineage>
</organism>
<evidence type="ECO:0000313" key="2">
    <source>
        <dbReference type="Proteomes" id="UP000322667"/>
    </source>
</evidence>
<accession>A0A5D2IFE1</accession>
<keyword evidence="2" id="KW-1185">Reference proteome</keyword>
<dbReference type="AlphaFoldDB" id="A0A5D2IFE1"/>
<dbReference type="EMBL" id="CM017634">
    <property type="protein sequence ID" value="TYH40656.1"/>
    <property type="molecule type" value="Genomic_DNA"/>
</dbReference>
<proteinExistence type="predicted"/>
<sequence length="33" mass="3996">MPYTAAGKLKIFPFYSDALLWLPRALRCRRKRR</sequence>